<protein>
    <submittedName>
        <fullName evidence="2">DUF6198 family protein</fullName>
    </submittedName>
</protein>
<name>A0A9X3FNX9_9LACT</name>
<gene>
    <name evidence="2" type="ORF">OW157_03005</name>
</gene>
<feature type="transmembrane region" description="Helical" evidence="1">
    <location>
        <begin position="53"/>
        <end position="72"/>
    </location>
</feature>
<organism evidence="2 3">
    <name type="scientific">Aerococcus kribbianus</name>
    <dbReference type="NCBI Taxonomy" id="2999064"/>
    <lineage>
        <taxon>Bacteria</taxon>
        <taxon>Bacillati</taxon>
        <taxon>Bacillota</taxon>
        <taxon>Bacilli</taxon>
        <taxon>Lactobacillales</taxon>
        <taxon>Aerococcaceae</taxon>
        <taxon>Aerococcus</taxon>
    </lineage>
</organism>
<dbReference type="RefSeq" id="WP_268751852.1">
    <property type="nucleotide sequence ID" value="NZ_JAPRFQ010000001.1"/>
</dbReference>
<evidence type="ECO:0000256" key="1">
    <source>
        <dbReference type="SAM" id="Phobius"/>
    </source>
</evidence>
<dbReference type="Pfam" id="PF19700">
    <property type="entry name" value="DUF6198"/>
    <property type="match status" value="1"/>
</dbReference>
<dbReference type="Proteomes" id="UP001146670">
    <property type="component" value="Unassembled WGS sequence"/>
</dbReference>
<feature type="transmembrane region" description="Helical" evidence="1">
    <location>
        <begin position="12"/>
        <end position="33"/>
    </location>
</feature>
<dbReference type="PANTHER" id="PTHR40078">
    <property type="entry name" value="INTEGRAL MEMBRANE PROTEIN-RELATED"/>
    <property type="match status" value="1"/>
</dbReference>
<comment type="caution">
    <text evidence="2">The sequence shown here is derived from an EMBL/GenBank/DDBJ whole genome shotgun (WGS) entry which is preliminary data.</text>
</comment>
<dbReference type="AlphaFoldDB" id="A0A9X3FNX9"/>
<keyword evidence="1" id="KW-1133">Transmembrane helix</keyword>
<dbReference type="PANTHER" id="PTHR40078:SF1">
    <property type="entry name" value="INTEGRAL MEMBRANE PROTEIN"/>
    <property type="match status" value="1"/>
</dbReference>
<keyword evidence="3" id="KW-1185">Reference proteome</keyword>
<keyword evidence="1" id="KW-0812">Transmembrane</keyword>
<dbReference type="EMBL" id="JAPRFR010000001">
    <property type="protein sequence ID" value="MCZ0725536.1"/>
    <property type="molecule type" value="Genomic_DNA"/>
</dbReference>
<reference evidence="2" key="1">
    <citation type="submission" date="2022-12" db="EMBL/GenBank/DDBJ databases">
        <title>Description and comparative metabolic analysis of Aerococcus sp. nov., isolated from the feces of a pig.</title>
        <authorList>
            <person name="Chang Y.-H."/>
        </authorList>
    </citation>
    <scope>NUCLEOTIDE SEQUENCE</scope>
    <source>
        <strain evidence="2">YH-aer222</strain>
    </source>
</reference>
<evidence type="ECO:0000313" key="3">
    <source>
        <dbReference type="Proteomes" id="UP001146670"/>
    </source>
</evidence>
<feature type="transmembrane region" description="Helical" evidence="1">
    <location>
        <begin position="108"/>
        <end position="139"/>
    </location>
</feature>
<feature type="transmembrane region" description="Helical" evidence="1">
    <location>
        <begin position="84"/>
        <end position="102"/>
    </location>
</feature>
<keyword evidence="1" id="KW-0472">Membrane</keyword>
<sequence length="217" mass="24437">MTRREYWRRTGLFLVGLLIMSIGVAMTKHASLGVTPISSMANVFSERFPQLSLGNYLVIWNLILILGQIFILKNEFHWREWIQLPISFLFGFFTDLGMSLVGGIHLNSYWACLLFLALATLVLALGVTLTVIADIFLNSAEAFVRAVTMKSKRNFGQCKIIFDISCVILSMACSLVFFSGHIIGTREGTLISAIFTGYLVNRYVNYIGQPLAHWLKK</sequence>
<feature type="transmembrane region" description="Helical" evidence="1">
    <location>
        <begin position="160"/>
        <end position="183"/>
    </location>
</feature>
<accession>A0A9X3FNX9</accession>
<proteinExistence type="predicted"/>
<dbReference type="InterPro" id="IPR038750">
    <property type="entry name" value="YczE/YyaS-like"/>
</dbReference>
<evidence type="ECO:0000313" key="2">
    <source>
        <dbReference type="EMBL" id="MCZ0725536.1"/>
    </source>
</evidence>